<dbReference type="PANTHER" id="PTHR30404:SF0">
    <property type="entry name" value="N-ACETYLMURAMOYL-L-ALANINE AMIDASE AMIC"/>
    <property type="match status" value="1"/>
</dbReference>
<keyword evidence="5" id="KW-1185">Reference proteome</keyword>
<keyword evidence="1" id="KW-0378">Hydrolase</keyword>
<dbReference type="GO" id="GO:0030288">
    <property type="term" value="C:outer membrane-bounded periplasmic space"/>
    <property type="evidence" value="ECO:0007669"/>
    <property type="project" value="TreeGrafter"/>
</dbReference>
<dbReference type="Gene3D" id="3.20.20.370">
    <property type="entry name" value="Glycoside hydrolase/deacetylase"/>
    <property type="match status" value="1"/>
</dbReference>
<name>A0A923LN29_9FIRM</name>
<dbReference type="Gene3D" id="3.40.630.40">
    <property type="entry name" value="Zn-dependent exopeptidases"/>
    <property type="match status" value="1"/>
</dbReference>
<keyword evidence="2" id="KW-0812">Transmembrane</keyword>
<gene>
    <name evidence="4" type="ORF">H8S17_03695</name>
</gene>
<protein>
    <submittedName>
        <fullName evidence="4">N-acetylmuramoyl-L-alanine amidase</fullName>
    </submittedName>
</protein>
<evidence type="ECO:0000256" key="1">
    <source>
        <dbReference type="ARBA" id="ARBA00022801"/>
    </source>
</evidence>
<dbReference type="InterPro" id="IPR050695">
    <property type="entry name" value="N-acetylmuramoyl_amidase_3"/>
</dbReference>
<keyword evidence="2" id="KW-0472">Membrane</keyword>
<evidence type="ECO:0000313" key="4">
    <source>
        <dbReference type="EMBL" id="MBC5713322.1"/>
    </source>
</evidence>
<evidence type="ECO:0000259" key="3">
    <source>
        <dbReference type="PROSITE" id="PS51677"/>
    </source>
</evidence>
<dbReference type="GO" id="GO:0005975">
    <property type="term" value="P:carbohydrate metabolic process"/>
    <property type="evidence" value="ECO:0007669"/>
    <property type="project" value="InterPro"/>
</dbReference>
<dbReference type="GO" id="GO:0009253">
    <property type="term" value="P:peptidoglycan catabolic process"/>
    <property type="evidence" value="ECO:0007669"/>
    <property type="project" value="InterPro"/>
</dbReference>
<dbReference type="Pfam" id="PF01520">
    <property type="entry name" value="Amidase_3"/>
    <property type="match status" value="1"/>
</dbReference>
<dbReference type="SUPFAM" id="SSF53187">
    <property type="entry name" value="Zn-dependent exopeptidases"/>
    <property type="match status" value="1"/>
</dbReference>
<dbReference type="InterPro" id="IPR002509">
    <property type="entry name" value="NODB_dom"/>
</dbReference>
<dbReference type="SUPFAM" id="SSF88713">
    <property type="entry name" value="Glycoside hydrolase/deacetylase"/>
    <property type="match status" value="1"/>
</dbReference>
<feature type="domain" description="NodB homology" evidence="3">
    <location>
        <begin position="355"/>
        <end position="537"/>
    </location>
</feature>
<evidence type="ECO:0000256" key="2">
    <source>
        <dbReference type="SAM" id="Phobius"/>
    </source>
</evidence>
<keyword evidence="2" id="KW-1133">Transmembrane helix</keyword>
<dbReference type="PANTHER" id="PTHR30404">
    <property type="entry name" value="N-ACETYLMURAMOYL-L-ALANINE AMIDASE"/>
    <property type="match status" value="1"/>
</dbReference>
<proteinExistence type="predicted"/>
<comment type="caution">
    <text evidence="4">The sequence shown here is derived from an EMBL/GenBank/DDBJ whole genome shotgun (WGS) entry which is preliminary data.</text>
</comment>
<organism evidence="4 5">
    <name type="scientific">Roseburia zhanii</name>
    <dbReference type="NCBI Taxonomy" id="2763064"/>
    <lineage>
        <taxon>Bacteria</taxon>
        <taxon>Bacillati</taxon>
        <taxon>Bacillota</taxon>
        <taxon>Clostridia</taxon>
        <taxon>Lachnospirales</taxon>
        <taxon>Lachnospiraceae</taxon>
        <taxon>Roseburia</taxon>
    </lineage>
</organism>
<dbReference type="CDD" id="cd02696">
    <property type="entry name" value="MurNAc-LAA"/>
    <property type="match status" value="1"/>
</dbReference>
<dbReference type="Proteomes" id="UP000606720">
    <property type="component" value="Unassembled WGS sequence"/>
</dbReference>
<dbReference type="GO" id="GO:0008745">
    <property type="term" value="F:N-acetylmuramoyl-L-alanine amidase activity"/>
    <property type="evidence" value="ECO:0007669"/>
    <property type="project" value="InterPro"/>
</dbReference>
<sequence>MKYILEKNGKREIVEKKKHSKNYYISAVLKWLFCIGILALTLLLCQFLDKKLNDGRIVNKIINSGLSVSSTEKTENTESIAVTEEATEQDVLTVCLDPGHGGMDPGCDYNGRIESEDNWALALAVKQEMESKGIEVIMTRNDNDTKVFLKDRVAIANASGADYFISLHRNKGEGYGIETWMTATNDTTVTETLTNNVHNALVGVGVQRDRGVKTGTETGEGSDYYVIGNTTMPACLLEFGFINNEEDNRLFDANKQAYAQAITQAVLDTYAQYGEADDTSVSGEAGTEDTSAADTLTGMTLSYPTIDNVSGLSGEILNWGQGSNVDEYNRPTGSLSYQEKYKDYPVDFIIPTTDKKIYLTFDEGYEYGCTPSILSTLKEKDVKAVFFVTKPYAEEDPDLVRQIIDEGHILGNHSVTHPSAGIPSLSLDDQKQEVMGNHEYIKQNFNYDMCLFRFPAGKFSEQSLAILNNCGYRGVFWSFAYLDYDVNNQPNEAESLQKLVDKLHPGAIYLLHAESWTNTNILGSFIDKAREAGYEFGIYTDTLK</sequence>
<dbReference type="AlphaFoldDB" id="A0A923LN29"/>
<accession>A0A923LN29</accession>
<dbReference type="InterPro" id="IPR002508">
    <property type="entry name" value="MurNAc-LAA_cat"/>
</dbReference>
<evidence type="ECO:0000313" key="5">
    <source>
        <dbReference type="Proteomes" id="UP000606720"/>
    </source>
</evidence>
<dbReference type="InterPro" id="IPR011330">
    <property type="entry name" value="Glyco_hydro/deAcase_b/a-brl"/>
</dbReference>
<dbReference type="SMART" id="SM00646">
    <property type="entry name" value="Ami_3"/>
    <property type="match status" value="1"/>
</dbReference>
<feature type="transmembrane region" description="Helical" evidence="2">
    <location>
        <begin position="21"/>
        <end position="44"/>
    </location>
</feature>
<dbReference type="Pfam" id="PF01522">
    <property type="entry name" value="Polysacc_deac_1"/>
    <property type="match status" value="1"/>
</dbReference>
<reference evidence="4" key="1">
    <citation type="submission" date="2020-08" db="EMBL/GenBank/DDBJ databases">
        <title>Genome public.</title>
        <authorList>
            <person name="Liu C."/>
            <person name="Sun Q."/>
        </authorList>
    </citation>
    <scope>NUCLEOTIDE SEQUENCE</scope>
    <source>
        <strain evidence="4">BX1005</strain>
    </source>
</reference>
<dbReference type="EMBL" id="JACOPH010000002">
    <property type="protein sequence ID" value="MBC5713322.1"/>
    <property type="molecule type" value="Genomic_DNA"/>
</dbReference>
<dbReference type="RefSeq" id="WP_186866285.1">
    <property type="nucleotide sequence ID" value="NZ_JACOPH010000002.1"/>
</dbReference>
<dbReference type="PROSITE" id="PS51677">
    <property type="entry name" value="NODB"/>
    <property type="match status" value="1"/>
</dbReference>